<protein>
    <submittedName>
        <fullName evidence="2">Putative secreted protein</fullName>
    </submittedName>
</protein>
<keyword evidence="1" id="KW-0732">Signal</keyword>
<dbReference type="AlphaFoldDB" id="A0A6B0TZJ4"/>
<organism evidence="2">
    <name type="scientific">Ixodes ricinus</name>
    <name type="common">Common tick</name>
    <name type="synonym">Acarus ricinus</name>
    <dbReference type="NCBI Taxonomy" id="34613"/>
    <lineage>
        <taxon>Eukaryota</taxon>
        <taxon>Metazoa</taxon>
        <taxon>Ecdysozoa</taxon>
        <taxon>Arthropoda</taxon>
        <taxon>Chelicerata</taxon>
        <taxon>Arachnida</taxon>
        <taxon>Acari</taxon>
        <taxon>Parasitiformes</taxon>
        <taxon>Ixodida</taxon>
        <taxon>Ixodoidea</taxon>
        <taxon>Ixodidae</taxon>
        <taxon>Ixodinae</taxon>
        <taxon>Ixodes</taxon>
    </lineage>
</organism>
<proteinExistence type="predicted"/>
<reference evidence="2" key="1">
    <citation type="submission" date="2019-12" db="EMBL/GenBank/DDBJ databases">
        <title>An insight into the sialome of adult female Ixodes ricinus ticks feeding for 6 days.</title>
        <authorList>
            <person name="Perner J."/>
            <person name="Ribeiro J.M.C."/>
        </authorList>
    </citation>
    <scope>NUCLEOTIDE SEQUENCE</scope>
    <source>
        <strain evidence="2">Semi-engorged</strain>
        <tissue evidence="2">Salivary glands</tissue>
    </source>
</reference>
<feature type="chain" id="PRO_5025374655" evidence="1">
    <location>
        <begin position="19"/>
        <end position="68"/>
    </location>
</feature>
<feature type="signal peptide" evidence="1">
    <location>
        <begin position="1"/>
        <end position="18"/>
    </location>
</feature>
<name>A0A6B0TZJ4_IXORI</name>
<dbReference type="EMBL" id="GIFC01000274">
    <property type="protein sequence ID" value="MXU82357.1"/>
    <property type="molecule type" value="Transcribed_RNA"/>
</dbReference>
<accession>A0A6B0TZJ4</accession>
<evidence type="ECO:0000313" key="2">
    <source>
        <dbReference type="EMBL" id="MXU82357.1"/>
    </source>
</evidence>
<sequence>MGAFTVALFLSLVLMTLGMVANSPRETEAAAEVLPREAAMELEEYTFPDGVDYLDGTSLPSPEPVAVE</sequence>
<evidence type="ECO:0000256" key="1">
    <source>
        <dbReference type="SAM" id="SignalP"/>
    </source>
</evidence>